<evidence type="ECO:0000313" key="4">
    <source>
        <dbReference type="Proteomes" id="UP000253961"/>
    </source>
</evidence>
<name>A0A369PVD0_9SPHI</name>
<dbReference type="AlphaFoldDB" id="A0A369PVD0"/>
<dbReference type="EMBL" id="QPKV01000004">
    <property type="protein sequence ID" value="RDC56220.1"/>
    <property type="molecule type" value="Genomic_DNA"/>
</dbReference>
<dbReference type="PANTHER" id="PTHR46401">
    <property type="entry name" value="GLYCOSYLTRANSFERASE WBBK-RELATED"/>
    <property type="match status" value="1"/>
</dbReference>
<organism evidence="3 4">
    <name type="scientific">Pedobacter chinensis</name>
    <dbReference type="NCBI Taxonomy" id="2282421"/>
    <lineage>
        <taxon>Bacteria</taxon>
        <taxon>Pseudomonadati</taxon>
        <taxon>Bacteroidota</taxon>
        <taxon>Sphingobacteriia</taxon>
        <taxon>Sphingobacteriales</taxon>
        <taxon>Sphingobacteriaceae</taxon>
        <taxon>Pedobacter</taxon>
    </lineage>
</organism>
<feature type="domain" description="Glycosyltransferase subfamily 4-like N-terminal" evidence="2">
    <location>
        <begin position="14"/>
        <end position="212"/>
    </location>
</feature>
<dbReference type="GO" id="GO:0009103">
    <property type="term" value="P:lipopolysaccharide biosynthetic process"/>
    <property type="evidence" value="ECO:0007669"/>
    <property type="project" value="TreeGrafter"/>
</dbReference>
<proteinExistence type="predicted"/>
<gene>
    <name evidence="3" type="ORF">DU508_11455</name>
</gene>
<evidence type="ECO:0000259" key="2">
    <source>
        <dbReference type="Pfam" id="PF13439"/>
    </source>
</evidence>
<dbReference type="SUPFAM" id="SSF53756">
    <property type="entry name" value="UDP-Glycosyltransferase/glycogen phosphorylase"/>
    <property type="match status" value="1"/>
</dbReference>
<dbReference type="Pfam" id="PF13439">
    <property type="entry name" value="Glyco_transf_4"/>
    <property type="match status" value="1"/>
</dbReference>
<protein>
    <submittedName>
        <fullName evidence="3">Glycosyltransferase</fullName>
    </submittedName>
</protein>
<dbReference type="Pfam" id="PF13692">
    <property type="entry name" value="Glyco_trans_1_4"/>
    <property type="match status" value="1"/>
</dbReference>
<evidence type="ECO:0000256" key="1">
    <source>
        <dbReference type="ARBA" id="ARBA00022679"/>
    </source>
</evidence>
<keyword evidence="1 3" id="KW-0808">Transferase</keyword>
<dbReference type="PANTHER" id="PTHR46401:SF2">
    <property type="entry name" value="GLYCOSYLTRANSFERASE WBBK-RELATED"/>
    <property type="match status" value="1"/>
</dbReference>
<dbReference type="InterPro" id="IPR028098">
    <property type="entry name" value="Glyco_trans_4-like_N"/>
</dbReference>
<dbReference type="OrthoDB" id="9768685at2"/>
<dbReference type="RefSeq" id="WP_115402951.1">
    <property type="nucleotide sequence ID" value="NZ_QPKV01000004.1"/>
</dbReference>
<evidence type="ECO:0000313" key="3">
    <source>
        <dbReference type="EMBL" id="RDC56220.1"/>
    </source>
</evidence>
<sequence>MPVLHLISNLDNSGGTIAALNLHKALINVGYDSAVLSTNKLAGVLYGNGYRKFGGISGRIQQAFLKLENLLAQPGFINPVDKWLVKNELEKYNGIIHIHVTHVAQTSFKLINWLAKDKKVFWTLHDLWPLTAKCIHPTYCNKWQKGCYNCPKLEEYPKLNWDNTPNLYKHKWNFIINNQIHFIAPSNWINELTSEKIIKNGSKISTIYHGIDNAIFKPRNLVESRKIFDLPIKANVIFFPQGRWDDKKKGIEWYEKIKQALIYSDLKEQFILLRLGQVSQINKFNHNLSEIILPLTTFPEVMASYYQCANVSVTLSETETFGLCVAESLSCNIPVIGRDAPGVRELINNGLLKNNVDELIELIKVKKWEMTDQQNENNFSEVIWAKKHIDLYEA</sequence>
<dbReference type="Proteomes" id="UP000253961">
    <property type="component" value="Unassembled WGS sequence"/>
</dbReference>
<accession>A0A369PVD0</accession>
<dbReference type="Gene3D" id="3.40.50.2000">
    <property type="entry name" value="Glycogen Phosphorylase B"/>
    <property type="match status" value="2"/>
</dbReference>
<reference evidence="3 4" key="1">
    <citation type="submission" date="2018-07" db="EMBL/GenBank/DDBJ databases">
        <title>Pedobacter sp. nov., isolated from soil.</title>
        <authorList>
            <person name="Zhou L.Y."/>
            <person name="Du Z.J."/>
        </authorList>
    </citation>
    <scope>NUCLEOTIDE SEQUENCE [LARGE SCALE GENOMIC DNA]</scope>
    <source>
        <strain evidence="3 4">JDX94</strain>
    </source>
</reference>
<dbReference type="GO" id="GO:0016757">
    <property type="term" value="F:glycosyltransferase activity"/>
    <property type="evidence" value="ECO:0007669"/>
    <property type="project" value="TreeGrafter"/>
</dbReference>
<comment type="caution">
    <text evidence="3">The sequence shown here is derived from an EMBL/GenBank/DDBJ whole genome shotgun (WGS) entry which is preliminary data.</text>
</comment>
<keyword evidence="4" id="KW-1185">Reference proteome</keyword>